<dbReference type="EMBL" id="BRXU01000073">
    <property type="protein sequence ID" value="GLC62877.1"/>
    <property type="molecule type" value="Genomic_DNA"/>
</dbReference>
<dbReference type="InterPro" id="IPR042213">
    <property type="entry name" value="NBD_C_sf"/>
</dbReference>
<dbReference type="GO" id="GO:0016832">
    <property type="term" value="F:aldehyde-lyase activity"/>
    <property type="evidence" value="ECO:0007669"/>
    <property type="project" value="InterPro"/>
</dbReference>
<dbReference type="InterPro" id="IPR036409">
    <property type="entry name" value="Aldolase_II/adducin_N_sf"/>
</dbReference>
<keyword evidence="7" id="KW-0418">Kinase</keyword>
<feature type="domain" description="Class II aldolase/adducin N-terminal" evidence="23">
    <location>
        <begin position="396"/>
        <end position="574"/>
    </location>
</feature>
<dbReference type="GO" id="GO:0019323">
    <property type="term" value="P:pentose catabolic process"/>
    <property type="evidence" value="ECO:0007669"/>
    <property type="project" value="InterPro"/>
</dbReference>
<dbReference type="Gene3D" id="3.40.980.20">
    <property type="entry name" value="Four-carbon acid sugar kinase, nucleotide binding domain"/>
    <property type="match status" value="1"/>
</dbReference>
<evidence type="ECO:0000256" key="22">
    <source>
        <dbReference type="ARBA" id="ARBA00048603"/>
    </source>
</evidence>
<name>A0A9W6FAX0_9CHLO</name>
<dbReference type="PANTHER" id="PTHR22789:SF0">
    <property type="entry name" value="3-OXO-TETRONATE 4-PHOSPHATE DECARBOXYLASE-RELATED"/>
    <property type="match status" value="1"/>
</dbReference>
<dbReference type="PANTHER" id="PTHR22789">
    <property type="entry name" value="FUCULOSE PHOSPHATE ALDOLASE"/>
    <property type="match status" value="1"/>
</dbReference>
<evidence type="ECO:0000256" key="4">
    <source>
        <dbReference type="ARBA" id="ARBA00022679"/>
    </source>
</evidence>
<evidence type="ECO:0000259" key="23">
    <source>
        <dbReference type="SMART" id="SM01007"/>
    </source>
</evidence>
<keyword evidence="9" id="KW-0067">ATP-binding</keyword>
<accession>A0A9W6FAX0</accession>
<dbReference type="GO" id="GO:0016301">
    <property type="term" value="F:kinase activity"/>
    <property type="evidence" value="ECO:0007669"/>
    <property type="project" value="UniProtKB-KW"/>
</dbReference>
<dbReference type="EC" id="2.7.1.217" evidence="15"/>
<dbReference type="Gene3D" id="3.40.225.10">
    <property type="entry name" value="Class II aldolase/adducin N-terminal domain"/>
    <property type="match status" value="1"/>
</dbReference>
<dbReference type="NCBIfam" id="NF006000">
    <property type="entry name" value="PRK08130.1"/>
    <property type="match status" value="1"/>
</dbReference>
<evidence type="ECO:0000256" key="7">
    <source>
        <dbReference type="ARBA" id="ARBA00022777"/>
    </source>
</evidence>
<dbReference type="InterPro" id="IPR037051">
    <property type="entry name" value="4-carb_acid_sugar_kinase_N_sf"/>
</dbReference>
<dbReference type="Pfam" id="PF17042">
    <property type="entry name" value="NBD_C"/>
    <property type="match status" value="1"/>
</dbReference>
<keyword evidence="8" id="KW-0862">Zinc</keyword>
<evidence type="ECO:0000256" key="10">
    <source>
        <dbReference type="ARBA" id="ARBA00023239"/>
    </source>
</evidence>
<evidence type="ECO:0000256" key="14">
    <source>
        <dbReference type="ARBA" id="ARBA00037335"/>
    </source>
</evidence>
<keyword evidence="10" id="KW-0456">Lyase</keyword>
<protein>
    <recommendedName>
        <fullName evidence="20">3-oxo-tetronate 4-phosphate decarboxylase</fullName>
        <ecNumber evidence="15">2.7.1.217</ecNumber>
        <ecNumber evidence="19">4.1.1.104</ecNumber>
    </recommendedName>
    <alternativeName>
        <fullName evidence="17">3-dehydrotetronate 4-kinase</fullName>
    </alternativeName>
    <alternativeName>
        <fullName evidence="16">3-oxo-tetronate kinase</fullName>
    </alternativeName>
</protein>
<evidence type="ECO:0000256" key="11">
    <source>
        <dbReference type="ARBA" id="ARBA00023277"/>
    </source>
</evidence>
<reference evidence="24 25" key="1">
    <citation type="journal article" date="2023" name="Commun. Biol.">
        <title>Reorganization of the ancestral sex-determining regions during the evolution of trioecy in Pleodorina starrii.</title>
        <authorList>
            <person name="Takahashi K."/>
            <person name="Suzuki S."/>
            <person name="Kawai-Toyooka H."/>
            <person name="Yamamoto K."/>
            <person name="Hamaji T."/>
            <person name="Ootsuki R."/>
            <person name="Yamaguchi H."/>
            <person name="Kawachi M."/>
            <person name="Higashiyama T."/>
            <person name="Nozaki H."/>
        </authorList>
    </citation>
    <scope>NUCLEOTIDE SEQUENCE [LARGE SCALE GENOMIC DNA]</scope>
    <source>
        <strain evidence="24 25">NIES-4479</strain>
    </source>
</reference>
<evidence type="ECO:0000256" key="18">
    <source>
        <dbReference type="ARBA" id="ARBA00044745"/>
    </source>
</evidence>
<dbReference type="FunFam" id="3.40.225.10:FF:000008">
    <property type="entry name" value="Sugar aldolase"/>
    <property type="match status" value="1"/>
</dbReference>
<comment type="cofactor">
    <cofactor evidence="1">
        <name>Zn(2+)</name>
        <dbReference type="ChEBI" id="CHEBI:29105"/>
    </cofactor>
</comment>
<evidence type="ECO:0000256" key="13">
    <source>
        <dbReference type="ARBA" id="ARBA00036346"/>
    </source>
</evidence>
<evidence type="ECO:0000256" key="2">
    <source>
        <dbReference type="ARBA" id="ARBA00005715"/>
    </source>
</evidence>
<evidence type="ECO:0000313" key="24">
    <source>
        <dbReference type="EMBL" id="GLC62877.1"/>
    </source>
</evidence>
<evidence type="ECO:0000256" key="8">
    <source>
        <dbReference type="ARBA" id="ARBA00022833"/>
    </source>
</evidence>
<comment type="catalytic activity">
    <reaction evidence="13">
        <text>3-dehydro-D-erythronate + ATP = 3-dehydro-4-O-phospho-D-erythronate + ADP + H(+)</text>
        <dbReference type="Rhea" id="RHEA:52556"/>
        <dbReference type="ChEBI" id="CHEBI:15378"/>
        <dbReference type="ChEBI" id="CHEBI:30616"/>
        <dbReference type="ChEBI" id="CHEBI:57958"/>
        <dbReference type="ChEBI" id="CHEBI:136593"/>
        <dbReference type="ChEBI" id="CHEBI:456216"/>
        <dbReference type="EC" id="2.7.1.217"/>
    </reaction>
</comment>
<dbReference type="NCBIfam" id="NF043035">
    <property type="entry name" value="OxoTetrKin"/>
    <property type="match status" value="1"/>
</dbReference>
<comment type="similarity">
    <text evidence="3">Belongs to the aldolase class II family. AraD/FucA subfamily.</text>
</comment>
<dbReference type="InterPro" id="IPR050007">
    <property type="entry name" value="OtnK"/>
</dbReference>
<dbReference type="GO" id="GO:0005524">
    <property type="term" value="F:ATP binding"/>
    <property type="evidence" value="ECO:0007669"/>
    <property type="project" value="UniProtKB-KW"/>
</dbReference>
<evidence type="ECO:0000256" key="1">
    <source>
        <dbReference type="ARBA" id="ARBA00001947"/>
    </source>
</evidence>
<comment type="catalytic activity">
    <reaction evidence="12">
        <text>3-dehydro-L-erythronate + ATP = 3-dehydro-4-O-phospho-L-erythronate + ADP + H(+)</text>
        <dbReference type="Rhea" id="RHEA:52552"/>
        <dbReference type="ChEBI" id="CHEBI:15378"/>
        <dbReference type="ChEBI" id="CHEBI:30616"/>
        <dbReference type="ChEBI" id="CHEBI:136592"/>
        <dbReference type="ChEBI" id="CHEBI:136670"/>
        <dbReference type="ChEBI" id="CHEBI:456216"/>
        <dbReference type="EC" id="2.7.1.217"/>
    </reaction>
</comment>
<keyword evidence="11" id="KW-0119">Carbohydrate metabolism</keyword>
<comment type="caution">
    <text evidence="24">The sequence shown here is derived from an EMBL/GenBank/DDBJ whole genome shotgun (WGS) entry which is preliminary data.</text>
</comment>
<evidence type="ECO:0000256" key="9">
    <source>
        <dbReference type="ARBA" id="ARBA00022840"/>
    </source>
</evidence>
<evidence type="ECO:0000256" key="21">
    <source>
        <dbReference type="ARBA" id="ARBA00047520"/>
    </source>
</evidence>
<keyword evidence="25" id="KW-1185">Reference proteome</keyword>
<comment type="catalytic activity">
    <reaction evidence="21">
        <text>3-dehydro-4-O-phospho-D-erythronate + H(+) = dihydroxyacetone phosphate + CO2</text>
        <dbReference type="Rhea" id="RHEA:52416"/>
        <dbReference type="ChEBI" id="CHEBI:15378"/>
        <dbReference type="ChEBI" id="CHEBI:16526"/>
        <dbReference type="ChEBI" id="CHEBI:57642"/>
        <dbReference type="ChEBI" id="CHEBI:136593"/>
        <dbReference type="EC" id="4.1.1.104"/>
    </reaction>
</comment>
<dbReference type="InterPro" id="IPR010737">
    <property type="entry name" value="4-carb_acid_sugar_kinase_N"/>
</dbReference>
<dbReference type="SMART" id="SM01007">
    <property type="entry name" value="Aldolase_II"/>
    <property type="match status" value="1"/>
</dbReference>
<comment type="catalytic activity">
    <reaction evidence="22">
        <text>3-dehydro-4-O-phospho-L-erythronate + H(+) = dihydroxyacetone phosphate + CO2</text>
        <dbReference type="Rhea" id="RHEA:52404"/>
        <dbReference type="ChEBI" id="CHEBI:15378"/>
        <dbReference type="ChEBI" id="CHEBI:16526"/>
        <dbReference type="ChEBI" id="CHEBI:57642"/>
        <dbReference type="ChEBI" id="CHEBI:136592"/>
        <dbReference type="EC" id="4.1.1.104"/>
    </reaction>
</comment>
<comment type="function">
    <text evidence="18">Catalyzes the decarboxylation of 3-oxo-tetronate 4-phosphate to dihydroxyacetone phosphate (DHAP) and CO(2).</text>
</comment>
<organism evidence="24 25">
    <name type="scientific">Pleodorina starrii</name>
    <dbReference type="NCBI Taxonomy" id="330485"/>
    <lineage>
        <taxon>Eukaryota</taxon>
        <taxon>Viridiplantae</taxon>
        <taxon>Chlorophyta</taxon>
        <taxon>core chlorophytes</taxon>
        <taxon>Chlorophyceae</taxon>
        <taxon>CS clade</taxon>
        <taxon>Chlamydomonadales</taxon>
        <taxon>Volvocaceae</taxon>
        <taxon>Pleodorina</taxon>
    </lineage>
</organism>
<dbReference type="InterPro" id="IPR050013">
    <property type="entry name" value="OtnC"/>
</dbReference>
<evidence type="ECO:0000256" key="3">
    <source>
        <dbReference type="ARBA" id="ARBA00010037"/>
    </source>
</evidence>
<evidence type="ECO:0000256" key="15">
    <source>
        <dbReference type="ARBA" id="ARBA00039095"/>
    </source>
</evidence>
<keyword evidence="5" id="KW-0479">Metal-binding</keyword>
<dbReference type="InterPro" id="IPR031475">
    <property type="entry name" value="NBD_C"/>
</dbReference>
<evidence type="ECO:0000256" key="6">
    <source>
        <dbReference type="ARBA" id="ARBA00022741"/>
    </source>
</evidence>
<dbReference type="InterPro" id="IPR001303">
    <property type="entry name" value="Aldolase_II/adducin_N"/>
</dbReference>
<gene>
    <name evidence="24" type="primary">PLESTB004043</name>
    <name evidence="24" type="ORF">PLESTB_001953900</name>
</gene>
<keyword evidence="4" id="KW-0808">Transferase</keyword>
<dbReference type="Gene3D" id="3.40.50.10840">
    <property type="entry name" value="Putative sugar-binding, N-terminal domain"/>
    <property type="match status" value="1"/>
</dbReference>
<dbReference type="SUPFAM" id="SSF142764">
    <property type="entry name" value="YgbK-like"/>
    <property type="match status" value="1"/>
</dbReference>
<comment type="similarity">
    <text evidence="2">Belongs to the four-carbon acid sugar kinase family.</text>
</comment>
<dbReference type="AlphaFoldDB" id="A0A9W6FAX0"/>
<sequence>MLIGVIADDFTGASDIANTLARGHGASPGLHVVQYLGVPDRPAEPSVQAGVVALKSRSIPADRAVAQSLAALDWLLAQGCRQVVFKYCSTFDSTPQGNIGPVAMALADRLGARGVVVCPAFPTMGRTIYQGHLFVGDRLLSESGMQDHPLTPMTDPDLRRWLGRQGTGPVGLVPLCVVRQGAAAIRAALEASDATLVVTDATSDEDLMAIGAALAGARLVTGGSGIALGLAQNLDVAGPGVAAPRRTAPGPGVVLAGSCSGMTRRQIEHHRAAHPVIEIDVPAVMAGTLTPEAVARQLLALVAQAPLAFSSGSPEQVARMQAEYGREAVAARLDGFFGDLARALVAAGVTRLVVAGGETSGAVVSALAPGALEVGAEIDPGVPVLRPAMTEDDLRAELVRLAASLFQRGFSVGTAGNISVALPDGWLMTPTNSSLGHLDAGRISKLDRDWSHVGGDRPSKEVFLHRAFYETRPGTGAVVHLHSTHATALSCLVAQDPEDCVPPLTPYVVMRVGRVPLLDYVPPGDPAMGDLIRARGGRNAAVLLANHGPVVAGRDLLSAVHAAEELEETARLAILLRGLPVRLLSPDQVAELERRFGGVSR</sequence>
<dbReference type="Proteomes" id="UP001165080">
    <property type="component" value="Unassembled WGS sequence"/>
</dbReference>
<dbReference type="Pfam" id="PF00596">
    <property type="entry name" value="Aldolase_II"/>
    <property type="match status" value="1"/>
</dbReference>
<keyword evidence="6" id="KW-0547">Nucleotide-binding</keyword>
<dbReference type="InterPro" id="IPR050197">
    <property type="entry name" value="Aldolase_class_II_sugar_metab"/>
</dbReference>
<evidence type="ECO:0000256" key="5">
    <source>
        <dbReference type="ARBA" id="ARBA00022723"/>
    </source>
</evidence>
<proteinExistence type="inferred from homology"/>
<evidence type="ECO:0000256" key="16">
    <source>
        <dbReference type="ARBA" id="ARBA00039461"/>
    </source>
</evidence>
<evidence type="ECO:0000256" key="17">
    <source>
        <dbReference type="ARBA" id="ARBA00041377"/>
    </source>
</evidence>
<dbReference type="SUPFAM" id="SSF53639">
    <property type="entry name" value="AraD/HMP-PK domain-like"/>
    <property type="match status" value="1"/>
</dbReference>
<comment type="function">
    <text evidence="14">Catalyzes the ATP-dependent phosphorylation of 3-oxo-tetronate to 3-oxo-tetronate 4-phosphate.</text>
</comment>
<evidence type="ECO:0000256" key="12">
    <source>
        <dbReference type="ARBA" id="ARBA00035898"/>
    </source>
</evidence>
<evidence type="ECO:0000256" key="20">
    <source>
        <dbReference type="ARBA" id="ARBA00044803"/>
    </source>
</evidence>
<dbReference type="GO" id="GO:0005829">
    <property type="term" value="C:cytosol"/>
    <property type="evidence" value="ECO:0007669"/>
    <property type="project" value="TreeGrafter"/>
</dbReference>
<evidence type="ECO:0000256" key="19">
    <source>
        <dbReference type="ARBA" id="ARBA00044772"/>
    </source>
</evidence>
<dbReference type="NCBIfam" id="NF043034">
    <property type="entry name" value="OxoTetrPhDc"/>
    <property type="match status" value="1"/>
</dbReference>
<dbReference type="GO" id="GO:0046872">
    <property type="term" value="F:metal ion binding"/>
    <property type="evidence" value="ECO:0007669"/>
    <property type="project" value="UniProtKB-KW"/>
</dbReference>
<dbReference type="Pfam" id="PF07005">
    <property type="entry name" value="SBD_N"/>
    <property type="match status" value="1"/>
</dbReference>
<dbReference type="EC" id="4.1.1.104" evidence="19"/>
<evidence type="ECO:0000313" key="25">
    <source>
        <dbReference type="Proteomes" id="UP001165080"/>
    </source>
</evidence>